<dbReference type="Gene3D" id="1.10.10.10">
    <property type="entry name" value="Winged helix-like DNA-binding domain superfamily/Winged helix DNA-binding domain"/>
    <property type="match status" value="1"/>
</dbReference>
<dbReference type="SUPFAM" id="SSF46894">
    <property type="entry name" value="C-terminal effector domain of the bipartite response regulators"/>
    <property type="match status" value="1"/>
</dbReference>
<keyword evidence="5" id="KW-1185">Reference proteome</keyword>
<dbReference type="CDD" id="cd00156">
    <property type="entry name" value="REC"/>
    <property type="match status" value="1"/>
</dbReference>
<dbReference type="InterPro" id="IPR036388">
    <property type="entry name" value="WH-like_DNA-bd_sf"/>
</dbReference>
<evidence type="ECO:0000313" key="4">
    <source>
        <dbReference type="EMBL" id="NHF63371.1"/>
    </source>
</evidence>
<dbReference type="SMART" id="SM00421">
    <property type="entry name" value="HTH_LUXR"/>
    <property type="match status" value="1"/>
</dbReference>
<evidence type="ECO:0000256" key="2">
    <source>
        <dbReference type="PROSITE-ProRule" id="PRU00169"/>
    </source>
</evidence>
<reference evidence="4 5" key="1">
    <citation type="submission" date="2020-03" db="EMBL/GenBank/DDBJ databases">
        <title>Chryseoglobus sp. isolated from a deep-sea seamount.</title>
        <authorList>
            <person name="Zhang D.-C."/>
        </authorList>
    </citation>
    <scope>NUCLEOTIDE SEQUENCE [LARGE SCALE GENOMIC DNA]</scope>
    <source>
        <strain evidence="4 5">KN1116</strain>
    </source>
</reference>
<keyword evidence="1" id="KW-0238">DNA-binding</keyword>
<dbReference type="SUPFAM" id="SSF52172">
    <property type="entry name" value="CheY-like"/>
    <property type="match status" value="1"/>
</dbReference>
<dbReference type="OrthoDB" id="4976954at2"/>
<proteinExistence type="predicted"/>
<evidence type="ECO:0000259" key="3">
    <source>
        <dbReference type="PROSITE" id="PS50110"/>
    </source>
</evidence>
<comment type="caution">
    <text evidence="4">The sequence shown here is derived from an EMBL/GenBank/DDBJ whole genome shotgun (WGS) entry which is preliminary data.</text>
</comment>
<dbReference type="PANTHER" id="PTHR43214">
    <property type="entry name" value="TWO-COMPONENT RESPONSE REGULATOR"/>
    <property type="match status" value="1"/>
</dbReference>
<sequence>MTDSESRALRVVVADDDPFTLSLVTGGLEAQGFDVTSATSAEEALSAVARVDPHALVSDLNFGPGRTGAALLDRVAEEFPWIGLVVLTSHRSPELAVPNPELIPASVVYLVKSQLSRVDELAGAVHRAISGQIDADVVRDDDDVPTVTAAQAEVLRMLAEGASTRALAEHRGTTVRAVETMLNRLFLALGLDTGENASPRVAAVTLWQRGGIRVRRAGD</sequence>
<dbReference type="InterPro" id="IPR039420">
    <property type="entry name" value="WalR-like"/>
</dbReference>
<dbReference type="InterPro" id="IPR000792">
    <property type="entry name" value="Tscrpt_reg_LuxR_C"/>
</dbReference>
<feature type="modified residue" description="4-aspartylphosphate" evidence="2">
    <location>
        <position position="59"/>
    </location>
</feature>
<dbReference type="PROSITE" id="PS50110">
    <property type="entry name" value="RESPONSE_REGULATORY"/>
    <property type="match status" value="1"/>
</dbReference>
<protein>
    <submittedName>
        <fullName evidence="4">Response regulator transcription factor</fullName>
    </submittedName>
</protein>
<dbReference type="InterPro" id="IPR001789">
    <property type="entry name" value="Sig_transdc_resp-reg_receiver"/>
</dbReference>
<organism evidence="4 5">
    <name type="scientific">Microcella pacifica</name>
    <dbReference type="NCBI Taxonomy" id="2591847"/>
    <lineage>
        <taxon>Bacteria</taxon>
        <taxon>Bacillati</taxon>
        <taxon>Actinomycetota</taxon>
        <taxon>Actinomycetes</taxon>
        <taxon>Micrococcales</taxon>
        <taxon>Microbacteriaceae</taxon>
        <taxon>Microcella</taxon>
    </lineage>
</organism>
<dbReference type="GO" id="GO:0003677">
    <property type="term" value="F:DNA binding"/>
    <property type="evidence" value="ECO:0007669"/>
    <property type="project" value="UniProtKB-KW"/>
</dbReference>
<dbReference type="InterPro" id="IPR011006">
    <property type="entry name" value="CheY-like_superfamily"/>
</dbReference>
<dbReference type="Gene3D" id="3.40.50.2300">
    <property type="match status" value="1"/>
</dbReference>
<dbReference type="Pfam" id="PF00072">
    <property type="entry name" value="Response_reg"/>
    <property type="match status" value="1"/>
</dbReference>
<name>A0A9E5JR13_9MICO</name>
<evidence type="ECO:0000313" key="5">
    <source>
        <dbReference type="Proteomes" id="UP000818266"/>
    </source>
</evidence>
<dbReference type="SMART" id="SM00448">
    <property type="entry name" value="REC"/>
    <property type="match status" value="1"/>
</dbReference>
<gene>
    <name evidence="4" type="ORF">FK219_008990</name>
</gene>
<feature type="domain" description="Response regulatory" evidence="3">
    <location>
        <begin position="10"/>
        <end position="129"/>
    </location>
</feature>
<dbReference type="EMBL" id="VIKT02000014">
    <property type="protein sequence ID" value="NHF63371.1"/>
    <property type="molecule type" value="Genomic_DNA"/>
</dbReference>
<dbReference type="RefSeq" id="WP_152583777.1">
    <property type="nucleotide sequence ID" value="NZ_JAVJPO010000002.1"/>
</dbReference>
<dbReference type="GO" id="GO:0006355">
    <property type="term" value="P:regulation of DNA-templated transcription"/>
    <property type="evidence" value="ECO:0007669"/>
    <property type="project" value="InterPro"/>
</dbReference>
<accession>A0A9E5JR13</accession>
<dbReference type="GO" id="GO:0000160">
    <property type="term" value="P:phosphorelay signal transduction system"/>
    <property type="evidence" value="ECO:0007669"/>
    <property type="project" value="InterPro"/>
</dbReference>
<keyword evidence="2" id="KW-0597">Phosphoprotein</keyword>
<dbReference type="AlphaFoldDB" id="A0A9E5JR13"/>
<dbReference type="InterPro" id="IPR016032">
    <property type="entry name" value="Sig_transdc_resp-reg_C-effctor"/>
</dbReference>
<dbReference type="Proteomes" id="UP000818266">
    <property type="component" value="Unassembled WGS sequence"/>
</dbReference>
<evidence type="ECO:0000256" key="1">
    <source>
        <dbReference type="ARBA" id="ARBA00023125"/>
    </source>
</evidence>